<reference evidence="1 2" key="1">
    <citation type="journal article" date="2018" name="Nat. Biotechnol.">
        <title>A standardized bacterial taxonomy based on genome phylogeny substantially revises the tree of life.</title>
        <authorList>
            <person name="Parks D.H."/>
            <person name="Chuvochina M."/>
            <person name="Waite D.W."/>
            <person name="Rinke C."/>
            <person name="Skarshewski A."/>
            <person name="Chaumeil P.A."/>
            <person name="Hugenholtz P."/>
        </authorList>
    </citation>
    <scope>NUCLEOTIDE SEQUENCE [LARGE SCALE GENOMIC DNA]</scope>
    <source>
        <strain evidence="1">UBA9375</strain>
    </source>
</reference>
<dbReference type="EMBL" id="DQAY01000042">
    <property type="protein sequence ID" value="HCO22669.1"/>
    <property type="molecule type" value="Genomic_DNA"/>
</dbReference>
<comment type="caution">
    <text evidence="1">The sequence shown here is derived from an EMBL/GenBank/DDBJ whole genome shotgun (WGS) entry which is preliminary data.</text>
</comment>
<evidence type="ECO:0000313" key="1">
    <source>
        <dbReference type="EMBL" id="HCO22669.1"/>
    </source>
</evidence>
<organism evidence="1 2">
    <name type="scientific">Gimesia maris</name>
    <dbReference type="NCBI Taxonomy" id="122"/>
    <lineage>
        <taxon>Bacteria</taxon>
        <taxon>Pseudomonadati</taxon>
        <taxon>Planctomycetota</taxon>
        <taxon>Planctomycetia</taxon>
        <taxon>Planctomycetales</taxon>
        <taxon>Planctomycetaceae</taxon>
        <taxon>Gimesia</taxon>
    </lineage>
</organism>
<dbReference type="AlphaFoldDB" id="A0A3D3R1N1"/>
<protein>
    <submittedName>
        <fullName evidence="1">Uncharacterized protein</fullName>
    </submittedName>
</protein>
<name>A0A3D3R1N1_9PLAN</name>
<accession>A0A3D3R1N1</accession>
<sequence>MNWIPTIFLTLTLLLACLVILLENRLCVALQQVLKHIINHWRPCVRERKTLALMMLMVQAMA</sequence>
<proteinExistence type="predicted"/>
<gene>
    <name evidence="1" type="ORF">DIT97_06235</name>
</gene>
<dbReference type="Proteomes" id="UP000263642">
    <property type="component" value="Unassembled WGS sequence"/>
</dbReference>
<evidence type="ECO:0000313" key="2">
    <source>
        <dbReference type="Proteomes" id="UP000263642"/>
    </source>
</evidence>